<organism evidence="1 2">
    <name type="scientific">Paramecium sonneborni</name>
    <dbReference type="NCBI Taxonomy" id="65129"/>
    <lineage>
        <taxon>Eukaryota</taxon>
        <taxon>Sar</taxon>
        <taxon>Alveolata</taxon>
        <taxon>Ciliophora</taxon>
        <taxon>Intramacronucleata</taxon>
        <taxon>Oligohymenophorea</taxon>
        <taxon>Peniculida</taxon>
        <taxon>Parameciidae</taxon>
        <taxon>Paramecium</taxon>
    </lineage>
</organism>
<gene>
    <name evidence="1" type="ORF">PSON_ATCC_30995.1.T0300330</name>
</gene>
<evidence type="ECO:0000313" key="1">
    <source>
        <dbReference type="EMBL" id="CAD8073431.1"/>
    </source>
</evidence>
<protein>
    <submittedName>
        <fullName evidence="1">Uncharacterized protein</fullName>
    </submittedName>
</protein>
<comment type="caution">
    <text evidence="1">The sequence shown here is derived from an EMBL/GenBank/DDBJ whole genome shotgun (WGS) entry which is preliminary data.</text>
</comment>
<accession>A0A8S1M6K3</accession>
<keyword evidence="2" id="KW-1185">Reference proteome</keyword>
<name>A0A8S1M6K3_9CILI</name>
<sequence>MQLIAGVVQVIKFAVVQVEGNRKFPEQQYAYIPVYLVNFELELNILVEIIHYEFECSIKQTMRQIAEIAINKIIELPKIFENVNRKSKSSKIYKLFKFYKILLQNY</sequence>
<dbReference type="EMBL" id="CAJJDN010000030">
    <property type="protein sequence ID" value="CAD8073431.1"/>
    <property type="molecule type" value="Genomic_DNA"/>
</dbReference>
<dbReference type="Proteomes" id="UP000692954">
    <property type="component" value="Unassembled WGS sequence"/>
</dbReference>
<evidence type="ECO:0000313" key="2">
    <source>
        <dbReference type="Proteomes" id="UP000692954"/>
    </source>
</evidence>
<reference evidence="1" key="1">
    <citation type="submission" date="2021-01" db="EMBL/GenBank/DDBJ databases">
        <authorList>
            <consortium name="Genoscope - CEA"/>
            <person name="William W."/>
        </authorList>
    </citation>
    <scope>NUCLEOTIDE SEQUENCE</scope>
</reference>
<proteinExistence type="predicted"/>
<dbReference type="AlphaFoldDB" id="A0A8S1M6K3"/>